<evidence type="ECO:0000256" key="1">
    <source>
        <dbReference type="ARBA" id="ARBA00001946"/>
    </source>
</evidence>
<evidence type="ECO:0000256" key="3">
    <source>
        <dbReference type="ARBA" id="ARBA00022723"/>
    </source>
</evidence>
<dbReference type="EMBL" id="DS834911">
    <property type="protein sequence ID" value="EEC12503.1"/>
    <property type="molecule type" value="Genomic_DNA"/>
</dbReference>
<dbReference type="GO" id="GO:0042811">
    <property type="term" value="P:pheromone biosynthetic process"/>
    <property type="evidence" value="ECO:0007669"/>
    <property type="project" value="UniProtKB-ARBA"/>
</dbReference>
<dbReference type="InterPro" id="IPR033749">
    <property type="entry name" value="Polyprenyl_synt_CS"/>
</dbReference>
<dbReference type="GO" id="GO:0046872">
    <property type="term" value="F:metal ion binding"/>
    <property type="evidence" value="ECO:0007669"/>
    <property type="project" value="UniProtKB-KW"/>
</dbReference>
<dbReference type="CDD" id="cd00685">
    <property type="entry name" value="Trans_IPPS_HT"/>
    <property type="match status" value="1"/>
</dbReference>
<feature type="non-terminal residue" evidence="8">
    <location>
        <position position="1"/>
    </location>
</feature>
<keyword evidence="2 7" id="KW-0808">Transferase</keyword>
<dbReference type="GO" id="GO:0045337">
    <property type="term" value="P:farnesyl diphosphate biosynthetic process"/>
    <property type="evidence" value="ECO:0000318"/>
    <property type="project" value="GO_Central"/>
</dbReference>
<dbReference type="InterPro" id="IPR008949">
    <property type="entry name" value="Isoprenoid_synthase_dom_sf"/>
</dbReference>
<dbReference type="Gene3D" id="1.10.600.10">
    <property type="entry name" value="Farnesyl Diphosphate Synthase"/>
    <property type="match status" value="1"/>
</dbReference>
<dbReference type="GO" id="GO:0005737">
    <property type="term" value="C:cytoplasm"/>
    <property type="evidence" value="ECO:0000318"/>
    <property type="project" value="GO_Central"/>
</dbReference>
<accession>B7Q0Y1</accession>
<keyword evidence="11" id="KW-1267">Proteomics identification</keyword>
<dbReference type="Pfam" id="PF00348">
    <property type="entry name" value="polyprenyl_synt"/>
    <property type="match status" value="1"/>
</dbReference>
<reference evidence="9" key="2">
    <citation type="submission" date="2020-05" db="UniProtKB">
        <authorList>
            <consortium name="EnsemblMetazoa"/>
        </authorList>
    </citation>
    <scope>IDENTIFICATION</scope>
    <source>
        <strain evidence="9">wikel</strain>
    </source>
</reference>
<organism>
    <name type="scientific">Ixodes scapularis</name>
    <name type="common">Black-legged tick</name>
    <name type="synonym">Deer tick</name>
    <dbReference type="NCBI Taxonomy" id="6945"/>
    <lineage>
        <taxon>Eukaryota</taxon>
        <taxon>Metazoa</taxon>
        <taxon>Ecdysozoa</taxon>
        <taxon>Arthropoda</taxon>
        <taxon>Chelicerata</taxon>
        <taxon>Arachnida</taxon>
        <taxon>Acari</taxon>
        <taxon>Parasitiformes</taxon>
        <taxon>Ixodida</taxon>
        <taxon>Ixodoidea</taxon>
        <taxon>Ixodidae</taxon>
        <taxon>Ixodinae</taxon>
        <taxon>Ixodes</taxon>
    </lineage>
</organism>
<dbReference type="SFLD" id="SFLDG01017">
    <property type="entry name" value="Polyprenyl_Transferase_Like"/>
    <property type="match status" value="1"/>
</dbReference>
<dbReference type="InterPro" id="IPR039702">
    <property type="entry name" value="FPS1-like"/>
</dbReference>
<dbReference type="VEuPathDB" id="VectorBase:ISCW009264"/>
<dbReference type="VEuPathDB" id="VectorBase:ISCP_017575"/>
<dbReference type="EMBL" id="ABJB010069725">
    <property type="status" value="NOT_ANNOTATED_CDS"/>
    <property type="molecule type" value="Genomic_DNA"/>
</dbReference>
<dbReference type="HOGENOM" id="CLU_028376_0_1_1"/>
<dbReference type="VEuPathDB" id="VectorBase:ISCI009264"/>
<gene>
    <name evidence="8" type="ORF">IscW_ISCW009264</name>
</gene>
<evidence type="ECO:0000256" key="6">
    <source>
        <dbReference type="ARBA" id="ARBA00034546"/>
    </source>
</evidence>
<comment type="similarity">
    <text evidence="7">Belongs to the FPP/GGPP synthase family.</text>
</comment>
<dbReference type="SUPFAM" id="SSF48576">
    <property type="entry name" value="Terpenoid synthases"/>
    <property type="match status" value="1"/>
</dbReference>
<dbReference type="PROSITE" id="PS00444">
    <property type="entry name" value="POLYPRENYL_SYNTHASE_2"/>
    <property type="match status" value="1"/>
</dbReference>
<dbReference type="STRING" id="6945.B7Q0Y1"/>
<dbReference type="EMBL" id="ABJB011099905">
    <property type="status" value="NOT_ANNOTATED_CDS"/>
    <property type="molecule type" value="Genomic_DNA"/>
</dbReference>
<protein>
    <recommendedName>
        <fullName evidence="6">Farnesyl pyrophosphate synthase</fullName>
    </recommendedName>
</protein>
<evidence type="ECO:0000313" key="9">
    <source>
        <dbReference type="EnsemblMetazoa" id="ISCW009264-PA"/>
    </source>
</evidence>
<sequence length="355" mass="39308">PQLGAWPFSSTRSLRVRTASDPLVVQAHQEVLRVATDMDPHEPALREVFEAFREAAEYNLPGGKRNRLLAVVHAYELLAEESVPHLELACVLGWCVEMLQSYFLILDDIMDGSPVRRGRPSWYTVPGVGLRAINDALFLEKAVLWVVRRRLGHLRCYLPLSELFQESDLRTVLGQGLDMLSQKSTLDALRADRYWAIVTYKTAFYSFVLPVRAGMLLAGVEDPGLHAQAQQAALQLGRVFQVQDDYIDCFGDPEVTGKVGTDIVDGKCSWLAVQAAQRGSPAQRSVLEANLGKGAPGGPEEAAVKALYEELDLRAHYAAYEKAAFAELDSQVQNLPPGLATLFRVMKDAIFGRDK</sequence>
<name>B7Q0Y1_IXOSC</name>
<dbReference type="PaxDb" id="6945-B7Q0Y1"/>
<dbReference type="PROSITE" id="PS00723">
    <property type="entry name" value="POLYPRENYL_SYNTHASE_1"/>
    <property type="match status" value="1"/>
</dbReference>
<dbReference type="EnsemblMetazoa" id="ISCW009264-RA">
    <property type="protein sequence ID" value="ISCW009264-PA"/>
    <property type="gene ID" value="ISCW009264"/>
</dbReference>
<dbReference type="FunCoup" id="B7Q0Y1">
    <property type="interactions" value="1173"/>
</dbReference>
<comment type="cofactor">
    <cofactor evidence="1">
        <name>Mg(2+)</name>
        <dbReference type="ChEBI" id="CHEBI:18420"/>
    </cofactor>
</comment>
<keyword evidence="10" id="KW-1185">Reference proteome</keyword>
<evidence type="ECO:0000313" key="8">
    <source>
        <dbReference type="EMBL" id="EEC12503.1"/>
    </source>
</evidence>
<evidence type="ECO:0000256" key="2">
    <source>
        <dbReference type="ARBA" id="ARBA00022679"/>
    </source>
</evidence>
<evidence type="ECO:0000313" key="10">
    <source>
        <dbReference type="Proteomes" id="UP000001555"/>
    </source>
</evidence>
<evidence type="ECO:0000256" key="4">
    <source>
        <dbReference type="ARBA" id="ARBA00022842"/>
    </source>
</evidence>
<dbReference type="OrthoDB" id="10257492at2759"/>
<dbReference type="SFLD" id="SFLDS00005">
    <property type="entry name" value="Isoprenoid_Synthase_Type_I"/>
    <property type="match status" value="1"/>
</dbReference>
<dbReference type="GO" id="GO:0004161">
    <property type="term" value="F:dimethylallyltranstransferase activity"/>
    <property type="evidence" value="ECO:0000318"/>
    <property type="project" value="GO_Central"/>
</dbReference>
<comment type="pathway">
    <text evidence="5">Pheromone biosynthesis.</text>
</comment>
<dbReference type="EMBL" id="ABJB010783549">
    <property type="status" value="NOT_ANNOTATED_CDS"/>
    <property type="molecule type" value="Genomic_DNA"/>
</dbReference>
<evidence type="ECO:0000256" key="7">
    <source>
        <dbReference type="RuleBase" id="RU004466"/>
    </source>
</evidence>
<evidence type="ECO:0007829" key="11">
    <source>
        <dbReference type="PeptideAtlas" id="B7Q0Y1"/>
    </source>
</evidence>
<dbReference type="Proteomes" id="UP000001555">
    <property type="component" value="Unassembled WGS sequence"/>
</dbReference>
<dbReference type="GO" id="GO:0004337">
    <property type="term" value="F:(2E,6E)-farnesyl diphosphate synthase activity"/>
    <property type="evidence" value="ECO:0000318"/>
    <property type="project" value="GO_Central"/>
</dbReference>
<reference evidence="8 10" key="1">
    <citation type="submission" date="2008-03" db="EMBL/GenBank/DDBJ databases">
        <title>Annotation of Ixodes scapularis.</title>
        <authorList>
            <consortium name="Ixodes scapularis Genome Project Consortium"/>
            <person name="Caler E."/>
            <person name="Hannick L.I."/>
            <person name="Bidwell S."/>
            <person name="Joardar V."/>
            <person name="Thiagarajan M."/>
            <person name="Amedeo P."/>
            <person name="Galinsky K.J."/>
            <person name="Schobel S."/>
            <person name="Inman J."/>
            <person name="Hostetler J."/>
            <person name="Miller J."/>
            <person name="Hammond M."/>
            <person name="Megy K."/>
            <person name="Lawson D."/>
            <person name="Kodira C."/>
            <person name="Sutton G."/>
            <person name="Meyer J."/>
            <person name="Hill C.A."/>
            <person name="Birren B."/>
            <person name="Nene V."/>
            <person name="Collins F."/>
            <person name="Alarcon-Chaidez F."/>
            <person name="Wikel S."/>
            <person name="Strausberg R."/>
        </authorList>
    </citation>
    <scope>NUCLEOTIDE SEQUENCE [LARGE SCALE GENOMIC DNA]</scope>
    <source>
        <strain evidence="10">Wikel</strain>
        <strain evidence="8">Wikel colony</strain>
    </source>
</reference>
<keyword evidence="4" id="KW-0460">Magnesium</keyword>
<dbReference type="PANTHER" id="PTHR11525:SF0">
    <property type="entry name" value="FARNESYL PYROPHOSPHATE SYNTHASE"/>
    <property type="match status" value="1"/>
</dbReference>
<evidence type="ECO:0000256" key="5">
    <source>
        <dbReference type="ARBA" id="ARBA00033740"/>
    </source>
</evidence>
<dbReference type="PANTHER" id="PTHR11525">
    <property type="entry name" value="FARNESYL-PYROPHOSPHATE SYNTHETASE"/>
    <property type="match status" value="1"/>
</dbReference>
<proteinExistence type="evidence at protein level"/>
<keyword evidence="3" id="KW-0479">Metal-binding</keyword>
<dbReference type="InterPro" id="IPR000092">
    <property type="entry name" value="Polyprenyl_synt"/>
</dbReference>
<dbReference type="AlphaFoldDB" id="B7Q0Y1"/>